<evidence type="ECO:0000259" key="4">
    <source>
        <dbReference type="Pfam" id="PF02551"/>
    </source>
</evidence>
<dbReference type="EMBL" id="JARKIE010000004">
    <property type="protein sequence ID" value="KAJ7708118.1"/>
    <property type="molecule type" value="Genomic_DNA"/>
</dbReference>
<evidence type="ECO:0000313" key="6">
    <source>
        <dbReference type="EMBL" id="KAJ7708118.1"/>
    </source>
</evidence>
<keyword evidence="2" id="KW-0378">Hydrolase</keyword>
<organism evidence="6 7">
    <name type="scientific">Mycena rosella</name>
    <name type="common">Pink bonnet</name>
    <name type="synonym">Agaricus rosellus</name>
    <dbReference type="NCBI Taxonomy" id="1033263"/>
    <lineage>
        <taxon>Eukaryota</taxon>
        <taxon>Fungi</taxon>
        <taxon>Dikarya</taxon>
        <taxon>Basidiomycota</taxon>
        <taxon>Agaricomycotina</taxon>
        <taxon>Agaricomycetes</taxon>
        <taxon>Agaricomycetidae</taxon>
        <taxon>Agaricales</taxon>
        <taxon>Marasmiineae</taxon>
        <taxon>Mycenaceae</taxon>
        <taxon>Mycena</taxon>
    </lineage>
</organism>
<comment type="similarity">
    <text evidence="1">Belongs to the C/M/P thioester hydrolase family.</text>
</comment>
<dbReference type="InterPro" id="IPR029069">
    <property type="entry name" value="HotDog_dom_sf"/>
</dbReference>
<evidence type="ECO:0000313" key="7">
    <source>
        <dbReference type="Proteomes" id="UP001221757"/>
    </source>
</evidence>
<keyword evidence="7" id="KW-1185">Reference proteome</keyword>
<evidence type="ECO:0000256" key="3">
    <source>
        <dbReference type="SAM" id="MobiDB-lite"/>
    </source>
</evidence>
<feature type="domain" description="Acyl-CoA thioesterase-like N-terminal HotDog" evidence="5">
    <location>
        <begin position="34"/>
        <end position="109"/>
    </location>
</feature>
<dbReference type="AlphaFoldDB" id="A0AAD7GZ52"/>
<gene>
    <name evidence="6" type="ORF">B0H17DRAFT_1156029</name>
</gene>
<dbReference type="GO" id="GO:0005782">
    <property type="term" value="C:peroxisomal matrix"/>
    <property type="evidence" value="ECO:0007669"/>
    <property type="project" value="TreeGrafter"/>
</dbReference>
<dbReference type="PANTHER" id="PTHR11066">
    <property type="entry name" value="ACYL-COA THIOESTERASE"/>
    <property type="match status" value="1"/>
</dbReference>
<dbReference type="InterPro" id="IPR042171">
    <property type="entry name" value="Acyl-CoA_hotdog"/>
</dbReference>
<evidence type="ECO:0000256" key="1">
    <source>
        <dbReference type="ARBA" id="ARBA00006538"/>
    </source>
</evidence>
<sequence>MWSATHEQISAVLKVERLDVDLFRSKSLWLPILAQGAFGGQIIGQTVMAATDSVNLNFRLHCYFLSSASASVPIVYSVRRLRDGNSYITRTVQATQSGRTICVMMCSFHRTEPWQPTGVKWNMPLVPPPEQRQLEEDRYKALLKHNGVPPKERHRSPIAIKVAVEDDLRSGRMPQFMYWMQVRNIPASKPSFQKCILSYLGFLCLLSALGFERFSSGPNGESMTMRQSTRQLKLFDYFRSDTFNCGNWPLYVIASPCAVSGRAIVCGRMYSQNGTLDIAMVTQEGVVRADRRGPEIKLTTAGGSGYYGRRQKRHSKEAGRKRL</sequence>
<dbReference type="Proteomes" id="UP001221757">
    <property type="component" value="Unassembled WGS sequence"/>
</dbReference>
<feature type="domain" description="Acyl-CoA thioesterase 2 C-terminal" evidence="4">
    <location>
        <begin position="242"/>
        <end position="286"/>
    </location>
</feature>
<dbReference type="CDD" id="cd03445">
    <property type="entry name" value="Thioesterase_II_repeat2"/>
    <property type="match status" value="1"/>
</dbReference>
<dbReference type="GO" id="GO:0009062">
    <property type="term" value="P:fatty acid catabolic process"/>
    <property type="evidence" value="ECO:0007669"/>
    <property type="project" value="TreeGrafter"/>
</dbReference>
<dbReference type="Gene3D" id="2.40.160.210">
    <property type="entry name" value="Acyl-CoA thioesterase, double hotdog domain"/>
    <property type="match status" value="1"/>
</dbReference>
<dbReference type="GO" id="GO:0047617">
    <property type="term" value="F:fatty acyl-CoA hydrolase activity"/>
    <property type="evidence" value="ECO:0007669"/>
    <property type="project" value="InterPro"/>
</dbReference>
<protein>
    <submittedName>
        <fullName evidence="6">HotDog domain-containing protein</fullName>
    </submittedName>
</protein>
<dbReference type="Pfam" id="PF02551">
    <property type="entry name" value="Acyl_CoA_thio"/>
    <property type="match status" value="1"/>
</dbReference>
<dbReference type="InterPro" id="IPR025652">
    <property type="entry name" value="TesB_C"/>
</dbReference>
<accession>A0AAD7GZ52</accession>
<dbReference type="SUPFAM" id="SSF54637">
    <property type="entry name" value="Thioesterase/thiol ester dehydrase-isomerase"/>
    <property type="match status" value="2"/>
</dbReference>
<evidence type="ECO:0000259" key="5">
    <source>
        <dbReference type="Pfam" id="PF13622"/>
    </source>
</evidence>
<feature type="region of interest" description="Disordered" evidence="3">
    <location>
        <begin position="299"/>
        <end position="323"/>
    </location>
</feature>
<comment type="caution">
    <text evidence="6">The sequence shown here is derived from an EMBL/GenBank/DDBJ whole genome shotgun (WGS) entry which is preliminary data.</text>
</comment>
<dbReference type="PANTHER" id="PTHR11066:SF34">
    <property type="entry name" value="ACYL-COENZYME A THIOESTERASE 8"/>
    <property type="match status" value="1"/>
</dbReference>
<reference evidence="6" key="1">
    <citation type="submission" date="2023-03" db="EMBL/GenBank/DDBJ databases">
        <title>Massive genome expansion in bonnet fungi (Mycena s.s.) driven by repeated elements and novel gene families across ecological guilds.</title>
        <authorList>
            <consortium name="Lawrence Berkeley National Laboratory"/>
            <person name="Harder C.B."/>
            <person name="Miyauchi S."/>
            <person name="Viragh M."/>
            <person name="Kuo A."/>
            <person name="Thoen E."/>
            <person name="Andreopoulos B."/>
            <person name="Lu D."/>
            <person name="Skrede I."/>
            <person name="Drula E."/>
            <person name="Henrissat B."/>
            <person name="Morin E."/>
            <person name="Kohler A."/>
            <person name="Barry K."/>
            <person name="LaButti K."/>
            <person name="Morin E."/>
            <person name="Salamov A."/>
            <person name="Lipzen A."/>
            <person name="Mereny Z."/>
            <person name="Hegedus B."/>
            <person name="Baldrian P."/>
            <person name="Stursova M."/>
            <person name="Weitz H."/>
            <person name="Taylor A."/>
            <person name="Grigoriev I.V."/>
            <person name="Nagy L.G."/>
            <person name="Martin F."/>
            <person name="Kauserud H."/>
        </authorList>
    </citation>
    <scope>NUCLEOTIDE SEQUENCE</scope>
    <source>
        <strain evidence="6">CBHHK067</strain>
    </source>
</reference>
<proteinExistence type="inferred from homology"/>
<dbReference type="InterPro" id="IPR003703">
    <property type="entry name" value="Acyl_CoA_thio"/>
</dbReference>
<dbReference type="Pfam" id="PF13622">
    <property type="entry name" value="4HBT_3"/>
    <property type="match status" value="1"/>
</dbReference>
<dbReference type="InterPro" id="IPR049449">
    <property type="entry name" value="TesB_ACOT8-like_N"/>
</dbReference>
<name>A0AAD7GZ52_MYCRO</name>
<dbReference type="GO" id="GO:0006637">
    <property type="term" value="P:acyl-CoA metabolic process"/>
    <property type="evidence" value="ECO:0007669"/>
    <property type="project" value="InterPro"/>
</dbReference>
<evidence type="ECO:0000256" key="2">
    <source>
        <dbReference type="ARBA" id="ARBA00022801"/>
    </source>
</evidence>